<name>A0A9D4MBC8_DREPO</name>
<sequence>MTWLSNNITITNFLTKFHEEVLTRITPPPPESHVFKQPGTIFELIQDIIKTNDLTTVLTRINVPPPCCHEQNNVLTKFHKDWTINVTSSVNKEKCLLPPGGHYKCSDQVHEDWTINVTFRVLTRKKAQTLGAIYIWTNLLTKFQDERTINVASRAQTRRDKNALSPGFHVFQQTRTIFELIQNIIELTRKTAQPPGFHVFQQTRTISKLIQDIIRTNVLTKFYKDWTTRCFAIATINVASTYSKKYAGCWSHVFQKTRTIFKLISIFEDIRTNVLTKCREDWTIHASLRVLSFYYIHIKCPAPSRPCYTIAIQGKMPHPTGGHVFQPTGIIFKLVQDIIRTNLLTKFHEDRTINVASRVLTSHVFQATMTIFELFQDIIETNLLNKFHEDWTII</sequence>
<protein>
    <submittedName>
        <fullName evidence="1">Uncharacterized protein</fullName>
    </submittedName>
</protein>
<organism evidence="1 2">
    <name type="scientific">Dreissena polymorpha</name>
    <name type="common">Zebra mussel</name>
    <name type="synonym">Mytilus polymorpha</name>
    <dbReference type="NCBI Taxonomy" id="45954"/>
    <lineage>
        <taxon>Eukaryota</taxon>
        <taxon>Metazoa</taxon>
        <taxon>Spiralia</taxon>
        <taxon>Lophotrochozoa</taxon>
        <taxon>Mollusca</taxon>
        <taxon>Bivalvia</taxon>
        <taxon>Autobranchia</taxon>
        <taxon>Heteroconchia</taxon>
        <taxon>Euheterodonta</taxon>
        <taxon>Imparidentia</taxon>
        <taxon>Neoheterodontei</taxon>
        <taxon>Myida</taxon>
        <taxon>Dreissenoidea</taxon>
        <taxon>Dreissenidae</taxon>
        <taxon>Dreissena</taxon>
    </lineage>
</organism>
<comment type="caution">
    <text evidence="1">The sequence shown here is derived from an EMBL/GenBank/DDBJ whole genome shotgun (WGS) entry which is preliminary data.</text>
</comment>
<keyword evidence="2" id="KW-1185">Reference proteome</keyword>
<reference evidence="1" key="2">
    <citation type="submission" date="2020-11" db="EMBL/GenBank/DDBJ databases">
        <authorList>
            <person name="McCartney M.A."/>
            <person name="Auch B."/>
            <person name="Kono T."/>
            <person name="Mallez S."/>
            <person name="Becker A."/>
            <person name="Gohl D.M."/>
            <person name="Silverstein K.A.T."/>
            <person name="Koren S."/>
            <person name="Bechman K.B."/>
            <person name="Herman A."/>
            <person name="Abrahante J.E."/>
            <person name="Garbe J."/>
        </authorList>
    </citation>
    <scope>NUCLEOTIDE SEQUENCE</scope>
    <source>
        <strain evidence="1">Duluth1</strain>
        <tissue evidence="1">Whole animal</tissue>
    </source>
</reference>
<accession>A0A9D4MBC8</accession>
<evidence type="ECO:0000313" key="2">
    <source>
        <dbReference type="Proteomes" id="UP000828390"/>
    </source>
</evidence>
<reference evidence="1" key="1">
    <citation type="journal article" date="2019" name="bioRxiv">
        <title>The Genome of the Zebra Mussel, Dreissena polymorpha: A Resource for Invasive Species Research.</title>
        <authorList>
            <person name="McCartney M.A."/>
            <person name="Auch B."/>
            <person name="Kono T."/>
            <person name="Mallez S."/>
            <person name="Zhang Y."/>
            <person name="Obille A."/>
            <person name="Becker A."/>
            <person name="Abrahante J.E."/>
            <person name="Garbe J."/>
            <person name="Badalamenti J.P."/>
            <person name="Herman A."/>
            <person name="Mangelson H."/>
            <person name="Liachko I."/>
            <person name="Sullivan S."/>
            <person name="Sone E.D."/>
            <person name="Koren S."/>
            <person name="Silverstein K.A.T."/>
            <person name="Beckman K.B."/>
            <person name="Gohl D.M."/>
        </authorList>
    </citation>
    <scope>NUCLEOTIDE SEQUENCE</scope>
    <source>
        <strain evidence="1">Duluth1</strain>
        <tissue evidence="1">Whole animal</tissue>
    </source>
</reference>
<gene>
    <name evidence="1" type="ORF">DPMN_035146</name>
</gene>
<dbReference type="AlphaFoldDB" id="A0A9D4MBC8"/>
<dbReference type="EMBL" id="JAIWYP010000002">
    <property type="protein sequence ID" value="KAH3871931.1"/>
    <property type="molecule type" value="Genomic_DNA"/>
</dbReference>
<proteinExistence type="predicted"/>
<dbReference type="Proteomes" id="UP000828390">
    <property type="component" value="Unassembled WGS sequence"/>
</dbReference>
<evidence type="ECO:0000313" key="1">
    <source>
        <dbReference type="EMBL" id="KAH3871931.1"/>
    </source>
</evidence>